<proteinExistence type="predicted"/>
<accession>A0A1W2F8R3</accession>
<dbReference type="EMBL" id="FWYC01000012">
    <property type="protein sequence ID" value="SMD18285.1"/>
    <property type="molecule type" value="Genomic_DNA"/>
</dbReference>
<protein>
    <submittedName>
        <fullName evidence="2">Uncharacterized protein</fullName>
    </submittedName>
</protein>
<sequence length="106" mass="11945">MSPFELTIKSGDTATTCQDQVGPGGRDGARRHWEHALGASREQHRALGQIVAEVCRISWNRIFILVAARRKALMLSLSSGPHRPKWLKRYAFPRRTDSVIARALPR</sequence>
<dbReference type="Proteomes" id="UP000192840">
    <property type="component" value="Unassembled WGS sequence"/>
</dbReference>
<evidence type="ECO:0000313" key="3">
    <source>
        <dbReference type="Proteomes" id="UP000192840"/>
    </source>
</evidence>
<gene>
    <name evidence="2" type="ORF">SAMN05660733_05345</name>
</gene>
<reference evidence="3" key="1">
    <citation type="submission" date="2017-04" db="EMBL/GenBank/DDBJ databases">
        <authorList>
            <person name="Varghese N."/>
            <person name="Submissions S."/>
        </authorList>
    </citation>
    <scope>NUCLEOTIDE SEQUENCE [LARGE SCALE GENOMIC DNA]</scope>
    <source>
        <strain evidence="3">DSM 44073</strain>
    </source>
</reference>
<feature type="compositionally biased region" description="Polar residues" evidence="1">
    <location>
        <begin position="10"/>
        <end position="19"/>
    </location>
</feature>
<evidence type="ECO:0000313" key="2">
    <source>
        <dbReference type="EMBL" id="SMD18285.1"/>
    </source>
</evidence>
<keyword evidence="3" id="KW-1185">Reference proteome</keyword>
<evidence type="ECO:0000256" key="1">
    <source>
        <dbReference type="SAM" id="MobiDB-lite"/>
    </source>
</evidence>
<dbReference type="AlphaFoldDB" id="A0A1W2F8R3"/>
<name>A0A1W2F8R3_9PSEU</name>
<feature type="region of interest" description="Disordered" evidence="1">
    <location>
        <begin position="1"/>
        <end position="30"/>
    </location>
</feature>
<organism evidence="2 3">
    <name type="scientific">Lentzea albidocapillata</name>
    <dbReference type="NCBI Taxonomy" id="40571"/>
    <lineage>
        <taxon>Bacteria</taxon>
        <taxon>Bacillati</taxon>
        <taxon>Actinomycetota</taxon>
        <taxon>Actinomycetes</taxon>
        <taxon>Pseudonocardiales</taxon>
        <taxon>Pseudonocardiaceae</taxon>
        <taxon>Lentzea</taxon>
    </lineage>
</organism>
<dbReference type="STRING" id="40571.SAMN05660733_05345"/>